<reference evidence="1 2" key="1">
    <citation type="submission" date="2024-09" db="EMBL/GenBank/DDBJ databases">
        <authorList>
            <person name="Sun Q."/>
            <person name="Mori K."/>
        </authorList>
    </citation>
    <scope>NUCLEOTIDE SEQUENCE [LARGE SCALE GENOMIC DNA]</scope>
    <source>
        <strain evidence="1 2">CECT 7682</strain>
    </source>
</reference>
<evidence type="ECO:0000313" key="1">
    <source>
        <dbReference type="EMBL" id="MFB9210301.1"/>
    </source>
</evidence>
<comment type="caution">
    <text evidence="1">The sequence shown here is derived from an EMBL/GenBank/DDBJ whole genome shotgun (WGS) entry which is preliminary data.</text>
</comment>
<proteinExistence type="predicted"/>
<sequence>MVNCGFLGYRIKNCQLKHEEFVKNSHGNTTISTLVTKYAFFNRRGFCSKSFRDKNIACAHSLAWYKWKDELKNYPSWLEQEKVQSLLLNMDQTRTGIFELDHKKGELEEKKILDPSPNDQSATTEMKDNYENLIQKLQTDMDQLKQHFDKFHSV</sequence>
<name>A0ABV5J0G5_9BACT</name>
<dbReference type="EMBL" id="JBHMEW010000005">
    <property type="protein sequence ID" value="MFB9210301.1"/>
    <property type="molecule type" value="Genomic_DNA"/>
</dbReference>
<gene>
    <name evidence="1" type="ORF">ACFFUR_00645</name>
</gene>
<evidence type="ECO:0000313" key="2">
    <source>
        <dbReference type="Proteomes" id="UP001589654"/>
    </source>
</evidence>
<dbReference type="Proteomes" id="UP001589654">
    <property type="component" value="Unassembled WGS sequence"/>
</dbReference>
<accession>A0ABV5J0G5</accession>
<evidence type="ECO:0008006" key="3">
    <source>
        <dbReference type="Google" id="ProtNLM"/>
    </source>
</evidence>
<keyword evidence="2" id="KW-1185">Reference proteome</keyword>
<protein>
    <recommendedName>
        <fullName evidence="3">SWIM-type domain-containing protein</fullName>
    </recommendedName>
</protein>
<dbReference type="RefSeq" id="WP_290249674.1">
    <property type="nucleotide sequence ID" value="NZ_JAUFQT010000002.1"/>
</dbReference>
<organism evidence="1 2">
    <name type="scientific">Echinicola jeungdonensis</name>
    <dbReference type="NCBI Taxonomy" id="709343"/>
    <lineage>
        <taxon>Bacteria</taxon>
        <taxon>Pseudomonadati</taxon>
        <taxon>Bacteroidota</taxon>
        <taxon>Cytophagia</taxon>
        <taxon>Cytophagales</taxon>
        <taxon>Cyclobacteriaceae</taxon>
        <taxon>Echinicola</taxon>
    </lineage>
</organism>